<keyword evidence="3" id="KW-0812">Transmembrane</keyword>
<dbReference type="GO" id="GO:0004500">
    <property type="term" value="F:dopamine beta-monooxygenase activity"/>
    <property type="evidence" value="ECO:0007669"/>
    <property type="project" value="InterPro"/>
</dbReference>
<keyword evidence="4" id="KW-1133">Transmembrane helix</keyword>
<dbReference type="Pfam" id="PF03712">
    <property type="entry name" value="Cu2_monoox_C"/>
    <property type="match status" value="1"/>
</dbReference>
<dbReference type="Proteomes" id="UP000886998">
    <property type="component" value="Unassembled WGS sequence"/>
</dbReference>
<evidence type="ECO:0000256" key="3">
    <source>
        <dbReference type="ARBA" id="ARBA00022692"/>
    </source>
</evidence>
<dbReference type="InterPro" id="IPR008977">
    <property type="entry name" value="PHM/PNGase_F_dom_sf"/>
</dbReference>
<dbReference type="SUPFAM" id="SSF49742">
    <property type="entry name" value="PHM/PNGase F"/>
    <property type="match status" value="1"/>
</dbReference>
<evidence type="ECO:0000313" key="7">
    <source>
        <dbReference type="EMBL" id="GFY66587.1"/>
    </source>
</evidence>
<keyword evidence="8" id="KW-1185">Reference proteome</keyword>
<dbReference type="InterPro" id="IPR000945">
    <property type="entry name" value="DBH-like"/>
</dbReference>
<comment type="caution">
    <text evidence="7">The sequence shown here is derived from an EMBL/GenBank/DDBJ whole genome shotgun (WGS) entry which is preliminary data.</text>
</comment>
<dbReference type="InterPro" id="IPR024548">
    <property type="entry name" value="Cu2_monoox_C"/>
</dbReference>
<protein>
    <submittedName>
        <fullName evidence="7">Dopamine beta-hydroxylase</fullName>
    </submittedName>
</protein>
<sequence length="71" mass="7893">VIDSSGITLTYTPSLRDHDAGVMELGLEYTNKMAIPPHQPDFTLTGYCVAECTRVVILFITFDYLSSPCTY</sequence>
<dbReference type="EMBL" id="BMAV01016120">
    <property type="protein sequence ID" value="GFY66587.1"/>
    <property type="molecule type" value="Genomic_DNA"/>
</dbReference>
<dbReference type="GO" id="GO:0005615">
    <property type="term" value="C:extracellular space"/>
    <property type="evidence" value="ECO:0007669"/>
    <property type="project" value="TreeGrafter"/>
</dbReference>
<dbReference type="GO" id="GO:0030667">
    <property type="term" value="C:secretory granule membrane"/>
    <property type="evidence" value="ECO:0007669"/>
    <property type="project" value="TreeGrafter"/>
</dbReference>
<gene>
    <name evidence="7" type="primary">X975_11727</name>
    <name evidence="7" type="ORF">TNIN_207941</name>
</gene>
<dbReference type="PANTHER" id="PTHR10157:SF29">
    <property type="entry name" value="DOPAMINE BETA-HYDROXYLASE"/>
    <property type="match status" value="1"/>
</dbReference>
<evidence type="ECO:0000259" key="6">
    <source>
        <dbReference type="Pfam" id="PF03712"/>
    </source>
</evidence>
<dbReference type="OrthoDB" id="129121at2759"/>
<evidence type="ECO:0000256" key="2">
    <source>
        <dbReference type="ARBA" id="ARBA00004370"/>
    </source>
</evidence>
<dbReference type="GO" id="GO:0006589">
    <property type="term" value="P:octopamine biosynthetic process"/>
    <property type="evidence" value="ECO:0007669"/>
    <property type="project" value="TreeGrafter"/>
</dbReference>
<accession>A0A8X6Y9A7</accession>
<dbReference type="PANTHER" id="PTHR10157">
    <property type="entry name" value="DOPAMINE BETA HYDROXYLASE RELATED"/>
    <property type="match status" value="1"/>
</dbReference>
<feature type="non-terminal residue" evidence="7">
    <location>
        <position position="1"/>
    </location>
</feature>
<evidence type="ECO:0000256" key="1">
    <source>
        <dbReference type="ARBA" id="ARBA00001973"/>
    </source>
</evidence>
<evidence type="ECO:0000313" key="8">
    <source>
        <dbReference type="Proteomes" id="UP000886998"/>
    </source>
</evidence>
<name>A0A8X6Y9A7_9ARAC</name>
<comment type="cofactor">
    <cofactor evidence="1">
        <name>Cu(2+)</name>
        <dbReference type="ChEBI" id="CHEBI:29036"/>
    </cofactor>
</comment>
<comment type="subcellular location">
    <subcellularLocation>
        <location evidence="2">Membrane</location>
    </subcellularLocation>
</comment>
<organism evidence="7 8">
    <name type="scientific">Trichonephila inaurata madagascariensis</name>
    <dbReference type="NCBI Taxonomy" id="2747483"/>
    <lineage>
        <taxon>Eukaryota</taxon>
        <taxon>Metazoa</taxon>
        <taxon>Ecdysozoa</taxon>
        <taxon>Arthropoda</taxon>
        <taxon>Chelicerata</taxon>
        <taxon>Arachnida</taxon>
        <taxon>Araneae</taxon>
        <taxon>Araneomorphae</taxon>
        <taxon>Entelegynae</taxon>
        <taxon>Araneoidea</taxon>
        <taxon>Nephilidae</taxon>
        <taxon>Trichonephila</taxon>
        <taxon>Trichonephila inaurata</taxon>
    </lineage>
</organism>
<feature type="domain" description="Copper type II ascorbate-dependent monooxygenase C-terminal" evidence="6">
    <location>
        <begin position="19"/>
        <end position="57"/>
    </location>
</feature>
<keyword evidence="5" id="KW-0472">Membrane</keyword>
<dbReference type="GO" id="GO:0042421">
    <property type="term" value="P:norepinephrine biosynthetic process"/>
    <property type="evidence" value="ECO:0007669"/>
    <property type="project" value="TreeGrafter"/>
</dbReference>
<dbReference type="GO" id="GO:0005507">
    <property type="term" value="F:copper ion binding"/>
    <property type="evidence" value="ECO:0007669"/>
    <property type="project" value="TreeGrafter"/>
</dbReference>
<reference evidence="7" key="1">
    <citation type="submission" date="2020-08" db="EMBL/GenBank/DDBJ databases">
        <title>Multicomponent nature underlies the extraordinary mechanical properties of spider dragline silk.</title>
        <authorList>
            <person name="Kono N."/>
            <person name="Nakamura H."/>
            <person name="Mori M."/>
            <person name="Yoshida Y."/>
            <person name="Ohtoshi R."/>
            <person name="Malay A.D."/>
            <person name="Moran D.A.P."/>
            <person name="Tomita M."/>
            <person name="Numata K."/>
            <person name="Arakawa K."/>
        </authorList>
    </citation>
    <scope>NUCLEOTIDE SEQUENCE</scope>
</reference>
<dbReference type="AlphaFoldDB" id="A0A8X6Y9A7"/>
<dbReference type="GO" id="GO:0042420">
    <property type="term" value="P:dopamine catabolic process"/>
    <property type="evidence" value="ECO:0007669"/>
    <property type="project" value="TreeGrafter"/>
</dbReference>
<evidence type="ECO:0000256" key="5">
    <source>
        <dbReference type="ARBA" id="ARBA00023136"/>
    </source>
</evidence>
<proteinExistence type="predicted"/>
<evidence type="ECO:0000256" key="4">
    <source>
        <dbReference type="ARBA" id="ARBA00022989"/>
    </source>
</evidence>